<keyword evidence="1" id="KW-1133">Transmembrane helix</keyword>
<comment type="caution">
    <text evidence="2">The sequence shown here is derived from an EMBL/GenBank/DDBJ whole genome shotgun (WGS) entry which is preliminary data.</text>
</comment>
<evidence type="ECO:0000313" key="3">
    <source>
        <dbReference type="Proteomes" id="UP001212160"/>
    </source>
</evidence>
<dbReference type="Proteomes" id="UP001212160">
    <property type="component" value="Unassembled WGS sequence"/>
</dbReference>
<proteinExistence type="predicted"/>
<reference evidence="2" key="1">
    <citation type="submission" date="2023-01" db="EMBL/GenBank/DDBJ databases">
        <title>Human gut microbiome strain richness.</title>
        <authorList>
            <person name="Chen-Liaw A."/>
        </authorList>
    </citation>
    <scope>NUCLEOTIDE SEQUENCE</scope>
    <source>
        <strain evidence="2">RTP21484st1_H11_RTP21484_190118</strain>
    </source>
</reference>
<keyword evidence="1" id="KW-0812">Transmembrane</keyword>
<gene>
    <name evidence="2" type="ORF">PNW85_13100</name>
</gene>
<evidence type="ECO:0000256" key="1">
    <source>
        <dbReference type="SAM" id="Phobius"/>
    </source>
</evidence>
<dbReference type="EMBL" id="JAQMLA010000042">
    <property type="protein sequence ID" value="MDB8687593.1"/>
    <property type="molecule type" value="Genomic_DNA"/>
</dbReference>
<organism evidence="2 3">
    <name type="scientific">Mediterraneibacter gnavus</name>
    <name type="common">Ruminococcus gnavus</name>
    <dbReference type="NCBI Taxonomy" id="33038"/>
    <lineage>
        <taxon>Bacteria</taxon>
        <taxon>Bacillati</taxon>
        <taxon>Bacillota</taxon>
        <taxon>Clostridia</taxon>
        <taxon>Lachnospirales</taxon>
        <taxon>Lachnospiraceae</taxon>
        <taxon>Mediterraneibacter</taxon>
    </lineage>
</organism>
<feature type="transmembrane region" description="Helical" evidence="1">
    <location>
        <begin position="6"/>
        <end position="33"/>
    </location>
</feature>
<keyword evidence="1" id="KW-0472">Membrane</keyword>
<dbReference type="RefSeq" id="WP_272108017.1">
    <property type="nucleotide sequence ID" value="NZ_JAQMLA010000042.1"/>
</dbReference>
<name>A0AAW6DG78_MEDGN</name>
<evidence type="ECO:0000313" key="2">
    <source>
        <dbReference type="EMBL" id="MDB8687593.1"/>
    </source>
</evidence>
<protein>
    <recommendedName>
        <fullName evidence="4">DUF4129 domain-containing protein</fullName>
    </recommendedName>
</protein>
<dbReference type="AlphaFoldDB" id="A0AAW6DG78"/>
<evidence type="ECO:0008006" key="4">
    <source>
        <dbReference type="Google" id="ProtNLM"/>
    </source>
</evidence>
<sequence>MSATQYIWMEILLSGLSGICLVGLVVGIGMLYARKPAYRKRRRKICISAEFYYEFKENYQRTENIRETLDIMRELYPKRMYAKQIEAAISYLERSHYRDYETALYRYLLDDRQVASSILSEVLLEDMLKRRRLPDKEAERNTYEKN</sequence>
<accession>A0AAW6DG78</accession>